<evidence type="ECO:0000313" key="10">
    <source>
        <dbReference type="Proteomes" id="UP000326198"/>
    </source>
</evidence>
<evidence type="ECO:0000256" key="7">
    <source>
        <dbReference type="SAM" id="Phobius"/>
    </source>
</evidence>
<evidence type="ECO:0000256" key="4">
    <source>
        <dbReference type="ARBA" id="ARBA00023136"/>
    </source>
</evidence>
<evidence type="ECO:0000256" key="3">
    <source>
        <dbReference type="ARBA" id="ARBA00022989"/>
    </source>
</evidence>
<dbReference type="PANTHER" id="PTHR33048:SF152">
    <property type="entry name" value="INTEGRAL MEMBRANE PROTEIN"/>
    <property type="match status" value="1"/>
</dbReference>
<keyword evidence="4 7" id="KW-0472">Membrane</keyword>
<dbReference type="Proteomes" id="UP000326198">
    <property type="component" value="Unassembled WGS sequence"/>
</dbReference>
<dbReference type="InterPro" id="IPR052337">
    <property type="entry name" value="SAT4-like"/>
</dbReference>
<feature type="transmembrane region" description="Helical" evidence="7">
    <location>
        <begin position="93"/>
        <end position="114"/>
    </location>
</feature>
<feature type="transmembrane region" description="Helical" evidence="7">
    <location>
        <begin position="173"/>
        <end position="194"/>
    </location>
</feature>
<sequence length="398" mass="44946">MAYNVVAELFTEWAIGMVVIAIRLYVRWSIGKKSFYWDDCCLLVALICWTIFTVTLYYCSDIYGSNIGLNEKTAALIPEDKVSDIRKGSICAFIAWVTYICMVWAFKGVLVFLYNRLTMGLAQHRLTIIVGAATVCTFLISIFFHLFDCRPIQRNWQVKPYAGDHCTLRPLNYILIEALSIVYVILSHLAYIFTKLNSLVLGFRNDLAIMCVPIPLILNAKIPASQKIVLVALFSSGIFVMICAILRAYLSVRDLDHLPTALGWASREGFVSAFIVCAPGIKPLFTRIGWFKSYGSSNNYDNNYNPSHKSRTGRLTSRPSREFNTLTSTNEVHPYEMPSMAWNGRRRDTSGESQEHIIQETPDKHADNPEHGIVVTTDVTFAHETTSIGIQPSGQRRL</sequence>
<dbReference type="EMBL" id="ML736306">
    <property type="protein sequence ID" value="KAE8373715.1"/>
    <property type="molecule type" value="Genomic_DNA"/>
</dbReference>
<evidence type="ECO:0000256" key="1">
    <source>
        <dbReference type="ARBA" id="ARBA00004141"/>
    </source>
</evidence>
<evidence type="ECO:0000256" key="6">
    <source>
        <dbReference type="SAM" id="MobiDB-lite"/>
    </source>
</evidence>
<feature type="transmembrane region" description="Helical" evidence="7">
    <location>
        <begin position="126"/>
        <end position="147"/>
    </location>
</feature>
<feature type="compositionally biased region" description="Basic and acidic residues" evidence="6">
    <location>
        <begin position="345"/>
        <end position="370"/>
    </location>
</feature>
<name>A0A5N7AV43_9EURO</name>
<feature type="transmembrane region" description="Helical" evidence="7">
    <location>
        <begin position="35"/>
        <end position="58"/>
    </location>
</feature>
<comment type="subcellular location">
    <subcellularLocation>
        <location evidence="1">Membrane</location>
        <topology evidence="1">Multi-pass membrane protein</topology>
    </subcellularLocation>
</comment>
<gene>
    <name evidence="9" type="ORF">BDV26DRAFT_296705</name>
</gene>
<keyword evidence="10" id="KW-1185">Reference proteome</keyword>
<dbReference type="GO" id="GO:0016020">
    <property type="term" value="C:membrane"/>
    <property type="evidence" value="ECO:0007669"/>
    <property type="project" value="UniProtKB-SubCell"/>
</dbReference>
<keyword evidence="3 7" id="KW-1133">Transmembrane helix</keyword>
<reference evidence="9 10" key="1">
    <citation type="submission" date="2019-04" db="EMBL/GenBank/DDBJ databases">
        <title>Friends and foes A comparative genomics studyof 23 Aspergillus species from section Flavi.</title>
        <authorList>
            <consortium name="DOE Joint Genome Institute"/>
            <person name="Kjaerbolling I."/>
            <person name="Vesth T."/>
            <person name="Frisvad J.C."/>
            <person name="Nybo J.L."/>
            <person name="Theobald S."/>
            <person name="Kildgaard S."/>
            <person name="Isbrandt T."/>
            <person name="Kuo A."/>
            <person name="Sato A."/>
            <person name="Lyhne E.K."/>
            <person name="Kogle M.E."/>
            <person name="Wiebenga A."/>
            <person name="Kun R.S."/>
            <person name="Lubbers R.J."/>
            <person name="Makela M.R."/>
            <person name="Barry K."/>
            <person name="Chovatia M."/>
            <person name="Clum A."/>
            <person name="Daum C."/>
            <person name="Haridas S."/>
            <person name="He G."/>
            <person name="LaButti K."/>
            <person name="Lipzen A."/>
            <person name="Mondo S."/>
            <person name="Riley R."/>
            <person name="Salamov A."/>
            <person name="Simmons B.A."/>
            <person name="Magnuson J.K."/>
            <person name="Henrissat B."/>
            <person name="Mortensen U.H."/>
            <person name="Larsen T.O."/>
            <person name="Devries R.P."/>
            <person name="Grigoriev I.V."/>
            <person name="Machida M."/>
            <person name="Baker S.E."/>
            <person name="Andersen M.R."/>
        </authorList>
    </citation>
    <scope>NUCLEOTIDE SEQUENCE [LARGE SCALE GENOMIC DNA]</scope>
    <source>
        <strain evidence="9 10">IBT 29228</strain>
    </source>
</reference>
<evidence type="ECO:0000313" key="9">
    <source>
        <dbReference type="EMBL" id="KAE8373715.1"/>
    </source>
</evidence>
<evidence type="ECO:0000256" key="5">
    <source>
        <dbReference type="ARBA" id="ARBA00038359"/>
    </source>
</evidence>
<accession>A0A5N7AV43</accession>
<keyword evidence="2 7" id="KW-0812">Transmembrane</keyword>
<organism evidence="9 10">
    <name type="scientific">Aspergillus bertholletiae</name>
    <dbReference type="NCBI Taxonomy" id="1226010"/>
    <lineage>
        <taxon>Eukaryota</taxon>
        <taxon>Fungi</taxon>
        <taxon>Dikarya</taxon>
        <taxon>Ascomycota</taxon>
        <taxon>Pezizomycotina</taxon>
        <taxon>Eurotiomycetes</taxon>
        <taxon>Eurotiomycetidae</taxon>
        <taxon>Eurotiales</taxon>
        <taxon>Aspergillaceae</taxon>
        <taxon>Aspergillus</taxon>
        <taxon>Aspergillus subgen. Circumdati</taxon>
    </lineage>
</organism>
<evidence type="ECO:0000259" key="8">
    <source>
        <dbReference type="Pfam" id="PF20684"/>
    </source>
</evidence>
<dbReference type="Pfam" id="PF20684">
    <property type="entry name" value="Fung_rhodopsin"/>
    <property type="match status" value="2"/>
</dbReference>
<evidence type="ECO:0000256" key="2">
    <source>
        <dbReference type="ARBA" id="ARBA00022692"/>
    </source>
</evidence>
<proteinExistence type="inferred from homology"/>
<dbReference type="AlphaFoldDB" id="A0A5N7AV43"/>
<feature type="domain" description="Rhodopsin" evidence="8">
    <location>
        <begin position="22"/>
        <end position="182"/>
    </location>
</feature>
<feature type="transmembrane region" description="Helical" evidence="7">
    <location>
        <begin position="228"/>
        <end position="250"/>
    </location>
</feature>
<feature type="region of interest" description="Disordered" evidence="6">
    <location>
        <begin position="341"/>
        <end position="370"/>
    </location>
</feature>
<feature type="domain" description="Rhodopsin" evidence="8">
    <location>
        <begin position="205"/>
        <end position="286"/>
    </location>
</feature>
<dbReference type="PANTHER" id="PTHR33048">
    <property type="entry name" value="PTH11-LIKE INTEGRAL MEMBRANE PROTEIN (AFU_ORTHOLOGUE AFUA_5G11245)"/>
    <property type="match status" value="1"/>
</dbReference>
<dbReference type="InterPro" id="IPR049326">
    <property type="entry name" value="Rhodopsin_dom_fungi"/>
</dbReference>
<dbReference type="OrthoDB" id="5398233at2759"/>
<protein>
    <recommendedName>
        <fullName evidence="8">Rhodopsin domain-containing protein</fullName>
    </recommendedName>
</protein>
<comment type="similarity">
    <text evidence="5">Belongs to the SAT4 family.</text>
</comment>
<feature type="transmembrane region" description="Helical" evidence="7">
    <location>
        <begin position="6"/>
        <end position="26"/>
    </location>
</feature>